<evidence type="ECO:0000313" key="5">
    <source>
        <dbReference type="EMBL" id="EJP74007.1"/>
    </source>
</evidence>
<accession>J4V6G5</accession>
<dbReference type="AlphaFoldDB" id="J4V6G5"/>
<protein>
    <submittedName>
        <fullName evidence="5">NADH dehydrogenase</fullName>
    </submittedName>
</protein>
<dbReference type="PANTHER" id="PTHR23026">
    <property type="entry name" value="NADPH NITROREDUCTASE"/>
    <property type="match status" value="1"/>
</dbReference>
<evidence type="ECO:0000259" key="4">
    <source>
        <dbReference type="Pfam" id="PF00881"/>
    </source>
</evidence>
<dbReference type="HOGENOM" id="CLU_070764_9_0_6"/>
<evidence type="ECO:0000256" key="2">
    <source>
        <dbReference type="ARBA" id="ARBA00022643"/>
    </source>
</evidence>
<keyword evidence="1" id="KW-0285">Flavoprotein</keyword>
<dbReference type="SUPFAM" id="SSF55469">
    <property type="entry name" value="FMN-dependent nitroreductase-like"/>
    <property type="match status" value="1"/>
</dbReference>
<dbReference type="GO" id="GO:0016491">
    <property type="term" value="F:oxidoreductase activity"/>
    <property type="evidence" value="ECO:0007669"/>
    <property type="project" value="UniProtKB-KW"/>
</dbReference>
<dbReference type="Gene3D" id="3.40.109.10">
    <property type="entry name" value="NADH Oxidase"/>
    <property type="match status" value="1"/>
</dbReference>
<keyword evidence="3" id="KW-0560">Oxidoreductase</keyword>
<keyword evidence="2" id="KW-0288">FMN</keyword>
<gene>
    <name evidence="5" type="ORF">NT02SARS_0424</name>
</gene>
<evidence type="ECO:0000256" key="1">
    <source>
        <dbReference type="ARBA" id="ARBA00022630"/>
    </source>
</evidence>
<evidence type="ECO:0000313" key="6">
    <source>
        <dbReference type="Proteomes" id="UP000010116"/>
    </source>
</evidence>
<dbReference type="Pfam" id="PF00881">
    <property type="entry name" value="Nitroreductase"/>
    <property type="match status" value="1"/>
</dbReference>
<name>J4V6G5_9GAMM</name>
<dbReference type="PANTHER" id="PTHR23026:SF90">
    <property type="entry name" value="IODOTYROSINE DEIODINASE 1"/>
    <property type="match status" value="1"/>
</dbReference>
<dbReference type="InterPro" id="IPR000415">
    <property type="entry name" value="Nitroreductase-like"/>
</dbReference>
<evidence type="ECO:0000256" key="3">
    <source>
        <dbReference type="ARBA" id="ARBA00023002"/>
    </source>
</evidence>
<dbReference type="Proteomes" id="UP000010116">
    <property type="component" value="Unassembled WGS sequence"/>
</dbReference>
<dbReference type="CDD" id="cd02136">
    <property type="entry name" value="PnbA_NfnB-like"/>
    <property type="match status" value="1"/>
</dbReference>
<dbReference type="EMBL" id="JH611164">
    <property type="protein sequence ID" value="EJP74007.1"/>
    <property type="molecule type" value="Genomic_DNA"/>
</dbReference>
<proteinExistence type="predicted"/>
<dbReference type="InterPro" id="IPR029479">
    <property type="entry name" value="Nitroreductase"/>
</dbReference>
<feature type="domain" description="Nitroreductase" evidence="4">
    <location>
        <begin position="7"/>
        <end position="196"/>
    </location>
</feature>
<reference evidence="5 6" key="1">
    <citation type="journal article" date="2012" name="ISME J.">
        <title>Genomic insights to SAR86, an abundant and uncultivated marine bacterial lineage.</title>
        <authorList>
            <person name="Dupont C.L."/>
            <person name="Rusch D.B."/>
            <person name="Yooseph S."/>
            <person name="Lombardo M.J."/>
            <person name="Richter R.A."/>
            <person name="Valas R."/>
            <person name="Novotny M."/>
            <person name="Yee-Greenbaum J."/>
            <person name="Selengut J.D."/>
            <person name="Haft D.H."/>
            <person name="Halpern A.L."/>
            <person name="Lasken R.S."/>
            <person name="Nealson K."/>
            <person name="Friedman R."/>
            <person name="Venter J.C."/>
        </authorList>
    </citation>
    <scope>NUCLEOTIDE SEQUENCE [LARGE SCALE GENOMIC DNA]</scope>
</reference>
<organism evidence="5 6">
    <name type="scientific">SAR86 cluster bacterium SAR86B</name>
    <dbReference type="NCBI Taxonomy" id="1123867"/>
    <lineage>
        <taxon>Bacteria</taxon>
        <taxon>Pseudomonadati</taxon>
        <taxon>Pseudomonadota</taxon>
        <taxon>Gammaproteobacteria</taxon>
        <taxon>SAR86 cluster</taxon>
    </lineage>
</organism>
<sequence>MSVKDAIKNRFSVRAFTDQEVPKDVISNIINLAKCAPSGVNSQPWKVYVLLDEKKELLSKDVINLFDNGQTEENEYLIYPKERPDWYKERQRAVGYGLYKALGIERDDIAGRLNQIKQNFNFFGAPVGMFITVDRSVGPNGWGHVGHFIQNICLAAIEEGMGTCLQEAWAEFPETVKKHIKHSDDEIVWCGISLGYPDLDHPVNKFRTGRESLEVFTEFL</sequence>
<dbReference type="InterPro" id="IPR050627">
    <property type="entry name" value="Nitroreductase/BluB"/>
</dbReference>